<feature type="region of interest" description="Disordered" evidence="2">
    <location>
        <begin position="182"/>
        <end position="215"/>
    </location>
</feature>
<evidence type="ECO:0000313" key="3">
    <source>
        <dbReference type="EMBL" id="KAF3326461.1"/>
    </source>
</evidence>
<feature type="coiled-coil region" evidence="1">
    <location>
        <begin position="114"/>
        <end position="144"/>
    </location>
</feature>
<name>A0A833QQZ7_9POAL</name>
<comment type="caution">
    <text evidence="3">The sequence shown here is derived from an EMBL/GenBank/DDBJ whole genome shotgun (WGS) entry which is preliminary data.</text>
</comment>
<protein>
    <submittedName>
        <fullName evidence="3">Uncharacterized protein</fullName>
    </submittedName>
</protein>
<evidence type="ECO:0000256" key="1">
    <source>
        <dbReference type="SAM" id="Coils"/>
    </source>
</evidence>
<proteinExistence type="predicted"/>
<dbReference type="PANTHER" id="PTHR33735:SF10">
    <property type="entry name" value="EXPRESSED PROTEIN"/>
    <property type="match status" value="1"/>
</dbReference>
<dbReference type="OrthoDB" id="783687at2759"/>
<dbReference type="EMBL" id="SWLB01000018">
    <property type="protein sequence ID" value="KAF3326461.1"/>
    <property type="molecule type" value="Genomic_DNA"/>
</dbReference>
<keyword evidence="1" id="KW-0175">Coiled coil</keyword>
<gene>
    <name evidence="3" type="ORF">FCM35_KLT08091</name>
</gene>
<feature type="region of interest" description="Disordered" evidence="2">
    <location>
        <begin position="42"/>
        <end position="73"/>
    </location>
</feature>
<feature type="compositionally biased region" description="Basic and acidic residues" evidence="2">
    <location>
        <begin position="188"/>
        <end position="215"/>
    </location>
</feature>
<sequence>MVRAPAMSFVRSFLSYYRRNHRSLGTVTQYQGHCLLQQRSFSSANQRDMTKTSRSISAPQANPGPVTPPPSSGGPPIFTWMKLAIGSIFTILVPFLCTQWKNILKIGGEIEAAKEAVEKTAEVVEKVAEMAEKASEEVAEQLKDGKLKEAAEVVEHLSEKVEEDARMVEDIIHKVDEIEEDVNTMIEASKHDDGKSEHDENKPKDGHDEIKPRDN</sequence>
<organism evidence="3 4">
    <name type="scientific">Carex littledalei</name>
    <dbReference type="NCBI Taxonomy" id="544730"/>
    <lineage>
        <taxon>Eukaryota</taxon>
        <taxon>Viridiplantae</taxon>
        <taxon>Streptophyta</taxon>
        <taxon>Embryophyta</taxon>
        <taxon>Tracheophyta</taxon>
        <taxon>Spermatophyta</taxon>
        <taxon>Magnoliopsida</taxon>
        <taxon>Liliopsida</taxon>
        <taxon>Poales</taxon>
        <taxon>Cyperaceae</taxon>
        <taxon>Cyperoideae</taxon>
        <taxon>Cariceae</taxon>
        <taxon>Carex</taxon>
        <taxon>Carex subgen. Euthyceras</taxon>
    </lineage>
</organism>
<evidence type="ECO:0000313" key="4">
    <source>
        <dbReference type="Proteomes" id="UP000623129"/>
    </source>
</evidence>
<dbReference type="PANTHER" id="PTHR33735">
    <property type="entry name" value="EXPRESSED PROTEIN"/>
    <property type="match status" value="1"/>
</dbReference>
<keyword evidence="4" id="KW-1185">Reference proteome</keyword>
<dbReference type="AlphaFoldDB" id="A0A833QQZ7"/>
<feature type="compositionally biased region" description="Polar residues" evidence="2">
    <location>
        <begin position="42"/>
        <end position="60"/>
    </location>
</feature>
<dbReference type="Proteomes" id="UP000623129">
    <property type="component" value="Unassembled WGS sequence"/>
</dbReference>
<accession>A0A833QQZ7</accession>
<evidence type="ECO:0000256" key="2">
    <source>
        <dbReference type="SAM" id="MobiDB-lite"/>
    </source>
</evidence>
<reference evidence="3" key="1">
    <citation type="submission" date="2020-01" db="EMBL/GenBank/DDBJ databases">
        <title>Genome sequence of Kobresia littledalei, the first chromosome-level genome in the family Cyperaceae.</title>
        <authorList>
            <person name="Qu G."/>
        </authorList>
    </citation>
    <scope>NUCLEOTIDE SEQUENCE</scope>
    <source>
        <strain evidence="3">C.B.Clarke</strain>
        <tissue evidence="3">Leaf</tissue>
    </source>
</reference>